<dbReference type="InterPro" id="IPR058645">
    <property type="entry name" value="NTF2-like_dom_7"/>
</dbReference>
<evidence type="ECO:0000259" key="2">
    <source>
        <dbReference type="Pfam" id="PF26534"/>
    </source>
</evidence>
<feature type="domain" description="NTF2-like" evidence="2">
    <location>
        <begin position="34"/>
        <end position="193"/>
    </location>
</feature>
<reference evidence="3" key="1">
    <citation type="submission" date="2022-06" db="EMBL/GenBank/DDBJ databases">
        <title>Complete genome sequences of two strains of the flax pathogen Septoria linicola.</title>
        <authorList>
            <person name="Lapalu N."/>
            <person name="Simon A."/>
            <person name="Demenou B."/>
            <person name="Paumier D."/>
            <person name="Guillot M.-P."/>
            <person name="Gout L."/>
            <person name="Valade R."/>
        </authorList>
    </citation>
    <scope>NUCLEOTIDE SEQUENCE</scope>
    <source>
        <strain evidence="3">SE15195</strain>
    </source>
</reference>
<feature type="chain" id="PRO_5040135991" description="NTF2-like domain-containing protein" evidence="1">
    <location>
        <begin position="18"/>
        <end position="202"/>
    </location>
</feature>
<dbReference type="Proteomes" id="UP001056384">
    <property type="component" value="Chromosome 10"/>
</dbReference>
<dbReference type="EMBL" id="CP099427">
    <property type="protein sequence ID" value="USW58040.1"/>
    <property type="molecule type" value="Genomic_DNA"/>
</dbReference>
<sequence>MKTSVCLTSFLLTLALAMPAPSPNDQDDKPKKGKCVKPPEAKKFIERYTGFLSREGSDLGDARATGDALIADDIEQYSFSVNSVRGKPVSDNGPDAGLLQKGKDGFLDNVLSTPMLPPKGIKTLSALAACEDGNSKIIWQWQFDSVGDGGAKATPIRGFTLFDVVRDKGPREFKVERINIEFDSIAWAADLGKGNQHHAVGY</sequence>
<organism evidence="3 4">
    <name type="scientific">Septoria linicola</name>
    <dbReference type="NCBI Taxonomy" id="215465"/>
    <lineage>
        <taxon>Eukaryota</taxon>
        <taxon>Fungi</taxon>
        <taxon>Dikarya</taxon>
        <taxon>Ascomycota</taxon>
        <taxon>Pezizomycotina</taxon>
        <taxon>Dothideomycetes</taxon>
        <taxon>Dothideomycetidae</taxon>
        <taxon>Mycosphaerellales</taxon>
        <taxon>Mycosphaerellaceae</taxon>
        <taxon>Septoria</taxon>
    </lineage>
</organism>
<gene>
    <name evidence="3" type="ORF">Slin15195_G113590</name>
</gene>
<evidence type="ECO:0000256" key="1">
    <source>
        <dbReference type="SAM" id="SignalP"/>
    </source>
</evidence>
<proteinExistence type="predicted"/>
<feature type="signal peptide" evidence="1">
    <location>
        <begin position="1"/>
        <end position="17"/>
    </location>
</feature>
<evidence type="ECO:0000313" key="4">
    <source>
        <dbReference type="Proteomes" id="UP001056384"/>
    </source>
</evidence>
<dbReference type="Pfam" id="PF26534">
    <property type="entry name" value="NTF2_7"/>
    <property type="match status" value="1"/>
</dbReference>
<protein>
    <recommendedName>
        <fullName evidence="2">NTF2-like domain-containing protein</fullName>
    </recommendedName>
</protein>
<dbReference type="AlphaFoldDB" id="A0A9Q9AZN9"/>
<name>A0A9Q9AZN9_9PEZI</name>
<evidence type="ECO:0000313" key="3">
    <source>
        <dbReference type="EMBL" id="USW58040.1"/>
    </source>
</evidence>
<keyword evidence="4" id="KW-1185">Reference proteome</keyword>
<keyword evidence="1" id="KW-0732">Signal</keyword>
<accession>A0A9Q9AZN9</accession>